<reference evidence="7 8" key="1">
    <citation type="submission" date="2020-08" db="EMBL/GenBank/DDBJ databases">
        <title>Genome sequence of Acidovorax monticola KACC 19171T.</title>
        <authorList>
            <person name="Hyun D.-W."/>
            <person name="Bae J.-W."/>
        </authorList>
    </citation>
    <scope>NUCLEOTIDE SEQUENCE [LARGE SCALE GENOMIC DNA]</scope>
    <source>
        <strain evidence="7 8">KACC 19171</strain>
    </source>
</reference>
<dbReference type="GO" id="GO:0008610">
    <property type="term" value="P:lipid biosynthetic process"/>
    <property type="evidence" value="ECO:0007669"/>
    <property type="project" value="InterPro"/>
</dbReference>
<dbReference type="AlphaFoldDB" id="A0A7H0HJG2"/>
<evidence type="ECO:0000256" key="5">
    <source>
        <dbReference type="SAM" id="Phobius"/>
    </source>
</evidence>
<organism evidence="7 8">
    <name type="scientific">Paenacidovorax monticola</name>
    <dbReference type="NCBI Taxonomy" id="1926868"/>
    <lineage>
        <taxon>Bacteria</taxon>
        <taxon>Pseudomonadati</taxon>
        <taxon>Pseudomonadota</taxon>
        <taxon>Betaproteobacteria</taxon>
        <taxon>Burkholderiales</taxon>
        <taxon>Comamonadaceae</taxon>
        <taxon>Paenacidovorax</taxon>
    </lineage>
</organism>
<accession>A0A7H0HJG2</accession>
<proteinExistence type="predicted"/>
<feature type="transmembrane region" description="Helical" evidence="5">
    <location>
        <begin position="79"/>
        <end position="98"/>
    </location>
</feature>
<dbReference type="EMBL" id="CP060790">
    <property type="protein sequence ID" value="QNP60678.1"/>
    <property type="molecule type" value="Genomic_DNA"/>
</dbReference>
<keyword evidence="2 5" id="KW-0812">Transmembrane</keyword>
<evidence type="ECO:0000259" key="6">
    <source>
        <dbReference type="Pfam" id="PF04116"/>
    </source>
</evidence>
<feature type="transmembrane region" description="Helical" evidence="5">
    <location>
        <begin position="36"/>
        <end position="58"/>
    </location>
</feature>
<dbReference type="KEGG" id="amon:H9L24_07730"/>
<dbReference type="GO" id="GO:0016491">
    <property type="term" value="F:oxidoreductase activity"/>
    <property type="evidence" value="ECO:0007669"/>
    <property type="project" value="InterPro"/>
</dbReference>
<dbReference type="RefSeq" id="WP_187737658.1">
    <property type="nucleotide sequence ID" value="NZ_CP060790.1"/>
</dbReference>
<sequence length="323" mass="37320">MEWLIGLFDDAQQRLFEAVVQPLLFMAGGGNLLEDGYAATGWLLVGVLQLIVMLAVIAPLQRWRPVEPVVDRAAVRTDILYTLIHRLGLFRVGLFFALDPLWDQLFGTLRVQGLSTFHLDNLWPGVTDLPWVSLLLYLVVFDFVDYWIHRGQHQFDWWWRLHSLHHSQRQMTMWTDNRNHLLDDILRDSIIVVVAQLIGVAPGQFIAIVAFTQLSESFQHANLRLWFGRVGERLWISPRYHRLHHAIGIGHESAGRQTLGGHNFGVLLPWWDMLFGTANFEQRYDATGVRDQVEPDAQGRVRDYGRGFWSQQWRGLLRLAGKA</sequence>
<evidence type="ECO:0000256" key="2">
    <source>
        <dbReference type="ARBA" id="ARBA00022692"/>
    </source>
</evidence>
<evidence type="ECO:0000256" key="1">
    <source>
        <dbReference type="ARBA" id="ARBA00004370"/>
    </source>
</evidence>
<dbReference type="Pfam" id="PF04116">
    <property type="entry name" value="FA_hydroxylase"/>
    <property type="match status" value="1"/>
</dbReference>
<evidence type="ECO:0000313" key="8">
    <source>
        <dbReference type="Proteomes" id="UP000516057"/>
    </source>
</evidence>
<feature type="domain" description="Fatty acid hydroxylase" evidence="6">
    <location>
        <begin position="135"/>
        <end position="277"/>
    </location>
</feature>
<name>A0A7H0HJG2_9BURK</name>
<evidence type="ECO:0000256" key="4">
    <source>
        <dbReference type="ARBA" id="ARBA00023136"/>
    </source>
</evidence>
<keyword evidence="8" id="KW-1185">Reference proteome</keyword>
<feature type="transmembrane region" description="Helical" evidence="5">
    <location>
        <begin position="129"/>
        <end position="148"/>
    </location>
</feature>
<protein>
    <submittedName>
        <fullName evidence="7">Sterol desaturase family protein</fullName>
    </submittedName>
</protein>
<dbReference type="GO" id="GO:0016020">
    <property type="term" value="C:membrane"/>
    <property type="evidence" value="ECO:0007669"/>
    <property type="project" value="UniProtKB-SubCell"/>
</dbReference>
<comment type="subcellular location">
    <subcellularLocation>
        <location evidence="1">Membrane</location>
    </subcellularLocation>
</comment>
<dbReference type="Proteomes" id="UP000516057">
    <property type="component" value="Chromosome"/>
</dbReference>
<dbReference type="PANTHER" id="PTHR11863">
    <property type="entry name" value="STEROL DESATURASE"/>
    <property type="match status" value="1"/>
</dbReference>
<dbReference type="GO" id="GO:0005506">
    <property type="term" value="F:iron ion binding"/>
    <property type="evidence" value="ECO:0007669"/>
    <property type="project" value="InterPro"/>
</dbReference>
<feature type="transmembrane region" description="Helical" evidence="5">
    <location>
        <begin position="190"/>
        <end position="211"/>
    </location>
</feature>
<keyword evidence="4 5" id="KW-0472">Membrane</keyword>
<dbReference type="InterPro" id="IPR050307">
    <property type="entry name" value="Sterol_Desaturase_Related"/>
</dbReference>
<gene>
    <name evidence="7" type="ORF">H9L24_07730</name>
</gene>
<dbReference type="InterPro" id="IPR006694">
    <property type="entry name" value="Fatty_acid_hydroxylase"/>
</dbReference>
<keyword evidence="3 5" id="KW-1133">Transmembrane helix</keyword>
<evidence type="ECO:0000256" key="3">
    <source>
        <dbReference type="ARBA" id="ARBA00022989"/>
    </source>
</evidence>
<evidence type="ECO:0000313" key="7">
    <source>
        <dbReference type="EMBL" id="QNP60678.1"/>
    </source>
</evidence>